<accession>A0A2P8H414</accession>
<dbReference type="Pfam" id="PF07355">
    <property type="entry name" value="GRDB"/>
    <property type="match status" value="1"/>
</dbReference>
<evidence type="ECO:0000256" key="1">
    <source>
        <dbReference type="ARBA" id="ARBA00022933"/>
    </source>
</evidence>
<keyword evidence="2" id="KW-0560">Oxidoreductase</keyword>
<keyword evidence="1" id="KW-0712">Selenocysteine</keyword>
<evidence type="ECO:0000256" key="2">
    <source>
        <dbReference type="ARBA" id="ARBA00023002"/>
    </source>
</evidence>
<comment type="caution">
    <text evidence="3">The sequence shown here is derived from an EMBL/GenBank/DDBJ whole genome shotgun (WGS) entry which is preliminary data.</text>
</comment>
<name>A0A2P8H414_9BACL</name>
<proteinExistence type="predicted"/>
<organism evidence="3 4">
    <name type="scientific">Planomicrobium soli</name>
    <dbReference type="NCBI Taxonomy" id="1176648"/>
    <lineage>
        <taxon>Bacteria</taxon>
        <taxon>Bacillati</taxon>
        <taxon>Bacillota</taxon>
        <taxon>Bacilli</taxon>
        <taxon>Bacillales</taxon>
        <taxon>Caryophanaceae</taxon>
        <taxon>Planomicrobium</taxon>
    </lineage>
</organism>
<keyword evidence="4" id="KW-1185">Reference proteome</keyword>
<gene>
    <name evidence="3" type="ORF">B0H99_10380</name>
</gene>
<protein>
    <submittedName>
        <fullName evidence="3">D-proline reductase (Dithiol) PrdB</fullName>
    </submittedName>
</protein>
<dbReference type="EMBL" id="PYAT01000003">
    <property type="protein sequence ID" value="PSL40948.1"/>
    <property type="molecule type" value="Genomic_DNA"/>
</dbReference>
<sequence>MKMKTRLKSKLSRTFANNFPDVYQKFTMRHTNNNEELPETTVTKPLTACTVALVSTAGVHLKSDPPFDVDNPAGDPTFRLVPGNTAETDLTVTHIYYDTKYAKTDPSIVFPITQLRELEAEGEIGAVAGANLGLNGGILDTELVERDAIPVVVELFRNENIDVALLVPG</sequence>
<evidence type="ECO:0000313" key="3">
    <source>
        <dbReference type="EMBL" id="PSL40948.1"/>
    </source>
</evidence>
<dbReference type="InterPro" id="IPR010187">
    <property type="entry name" value="Various_sel_PB"/>
</dbReference>
<evidence type="ECO:0000313" key="4">
    <source>
        <dbReference type="Proteomes" id="UP000242682"/>
    </source>
</evidence>
<dbReference type="Proteomes" id="UP000242682">
    <property type="component" value="Unassembled WGS sequence"/>
</dbReference>
<dbReference type="AlphaFoldDB" id="A0A2P8H414"/>
<dbReference type="GO" id="GO:0050485">
    <property type="term" value="F:oxidoreductase activity, acting on X-H and Y-H to form an X-Y bond, with a disulfide as acceptor"/>
    <property type="evidence" value="ECO:0007669"/>
    <property type="project" value="InterPro"/>
</dbReference>
<reference evidence="3 4" key="1">
    <citation type="submission" date="2018-03" db="EMBL/GenBank/DDBJ databases">
        <title>Genomic Encyclopedia of Type Strains, Phase III (KMG-III): the genomes of soil and plant-associated and newly described type strains.</title>
        <authorList>
            <person name="Whitman W."/>
        </authorList>
    </citation>
    <scope>NUCLEOTIDE SEQUENCE [LARGE SCALE GENOMIC DNA]</scope>
    <source>
        <strain evidence="3 4">CGMCC 1.12259</strain>
    </source>
</reference>